<dbReference type="InterPro" id="IPR054357">
    <property type="entry name" value="MFE-2_N"/>
</dbReference>
<accession>A0A316YC18</accession>
<dbReference type="AlphaFoldDB" id="A0A316YC18"/>
<dbReference type="GO" id="GO:0005777">
    <property type="term" value="C:peroxisome"/>
    <property type="evidence" value="ECO:0007669"/>
    <property type="project" value="TreeGrafter"/>
</dbReference>
<proteinExistence type="predicted"/>
<dbReference type="PANTHER" id="PTHR13078">
    <property type="entry name" value="PEROXISOMAL MULTIFUNCTIONAL ENZYME TYPE 2-RELATED"/>
    <property type="match status" value="1"/>
</dbReference>
<dbReference type="SUPFAM" id="SSF54637">
    <property type="entry name" value="Thioesterase/thiol ester dehydrase-isomerase"/>
    <property type="match status" value="2"/>
</dbReference>
<feature type="domain" description="MaoC-like" evidence="2">
    <location>
        <begin position="157"/>
        <end position="201"/>
    </location>
</feature>
<dbReference type="Gene3D" id="3.10.129.10">
    <property type="entry name" value="Hotdog Thioesterase"/>
    <property type="match status" value="2"/>
</dbReference>
<dbReference type="InParanoid" id="A0A316YC18"/>
<dbReference type="InterPro" id="IPR029069">
    <property type="entry name" value="HotDog_dom_sf"/>
</dbReference>
<dbReference type="GO" id="GO:0006635">
    <property type="term" value="P:fatty acid beta-oxidation"/>
    <property type="evidence" value="ECO:0007669"/>
    <property type="project" value="TreeGrafter"/>
</dbReference>
<feature type="domain" description="Peroxisomal multifunctional enzyme type 2-like N-terminal" evidence="3">
    <location>
        <begin position="7"/>
        <end position="135"/>
    </location>
</feature>
<reference evidence="4 5" key="1">
    <citation type="journal article" date="2018" name="Mol. Biol. Evol.">
        <title>Broad Genomic Sampling Reveals a Smut Pathogenic Ancestry of the Fungal Clade Ustilaginomycotina.</title>
        <authorList>
            <person name="Kijpornyongpan T."/>
            <person name="Mondo S.J."/>
            <person name="Barry K."/>
            <person name="Sandor L."/>
            <person name="Lee J."/>
            <person name="Lipzen A."/>
            <person name="Pangilinan J."/>
            <person name="LaButti K."/>
            <person name="Hainaut M."/>
            <person name="Henrissat B."/>
            <person name="Grigoriev I.V."/>
            <person name="Spatafora J.W."/>
            <person name="Aime M.C."/>
        </authorList>
    </citation>
    <scope>NUCLEOTIDE SEQUENCE [LARGE SCALE GENOMIC DNA]</scope>
    <source>
        <strain evidence="4 5">MCA 4198</strain>
    </source>
</reference>
<dbReference type="Pfam" id="PF01575">
    <property type="entry name" value="MaoC_dehydratas"/>
    <property type="match status" value="1"/>
</dbReference>
<dbReference type="Proteomes" id="UP000245768">
    <property type="component" value="Unassembled WGS sequence"/>
</dbReference>
<evidence type="ECO:0000313" key="5">
    <source>
        <dbReference type="Proteomes" id="UP000245768"/>
    </source>
</evidence>
<evidence type="ECO:0000259" key="3">
    <source>
        <dbReference type="Pfam" id="PF22622"/>
    </source>
</evidence>
<evidence type="ECO:0000256" key="1">
    <source>
        <dbReference type="SAM" id="MobiDB-lite"/>
    </source>
</evidence>
<dbReference type="EMBL" id="KZ819642">
    <property type="protein sequence ID" value="PWN86789.1"/>
    <property type="molecule type" value="Genomic_DNA"/>
</dbReference>
<feature type="region of interest" description="Disordered" evidence="1">
    <location>
        <begin position="136"/>
        <end position="161"/>
    </location>
</feature>
<sequence>RVAVESQYDERDVALYNLGIGANEKDLEYIYEGDDAFEAIPTFGVLPMIDAMHQFPLDFLPNFEPAKLLHGEQSLRILGPIPTRGKLVSNAQLIECLDKGKAVSVVLKTTTKTSAANPGGEKVLFENVSTLFIRGSGGFGGQRHSTRSDESTATNRPPARKPDAIMFHTTSANQAALYRLSGDYNPLHVDPEFAEMGGFSKASHRRCFCVIFVLLVVRGNTVQMLTDWLFPL</sequence>
<keyword evidence="4" id="KW-0413">Isomerase</keyword>
<dbReference type="OrthoDB" id="3592703at2759"/>
<dbReference type="GO" id="GO:0003857">
    <property type="term" value="F:(3S)-3-hydroxyacyl-CoA dehydrogenase (NAD+) activity"/>
    <property type="evidence" value="ECO:0007669"/>
    <property type="project" value="TreeGrafter"/>
</dbReference>
<evidence type="ECO:0000259" key="2">
    <source>
        <dbReference type="Pfam" id="PF01575"/>
    </source>
</evidence>
<organism evidence="4 5">
    <name type="scientific">Acaromyces ingoldii</name>
    <dbReference type="NCBI Taxonomy" id="215250"/>
    <lineage>
        <taxon>Eukaryota</taxon>
        <taxon>Fungi</taxon>
        <taxon>Dikarya</taxon>
        <taxon>Basidiomycota</taxon>
        <taxon>Ustilaginomycotina</taxon>
        <taxon>Exobasidiomycetes</taxon>
        <taxon>Exobasidiales</taxon>
        <taxon>Cryptobasidiaceae</taxon>
        <taxon>Acaromyces</taxon>
    </lineage>
</organism>
<dbReference type="GeneID" id="37044836"/>
<dbReference type="STRING" id="215250.A0A316YC18"/>
<dbReference type="InterPro" id="IPR002539">
    <property type="entry name" value="MaoC-like_dom"/>
</dbReference>
<dbReference type="GO" id="GO:0016853">
    <property type="term" value="F:isomerase activity"/>
    <property type="evidence" value="ECO:0007669"/>
    <property type="project" value="UniProtKB-KW"/>
</dbReference>
<feature type="non-terminal residue" evidence="4">
    <location>
        <position position="1"/>
    </location>
</feature>
<protein>
    <submittedName>
        <fullName evidence="4">Thioesterase/thiol ester dehydrase-isomerase</fullName>
    </submittedName>
</protein>
<dbReference type="GO" id="GO:0004300">
    <property type="term" value="F:enoyl-CoA hydratase activity"/>
    <property type="evidence" value="ECO:0007669"/>
    <property type="project" value="TreeGrafter"/>
</dbReference>
<dbReference type="GO" id="GO:0044594">
    <property type="term" value="F:17-beta-hydroxysteroid dehydrogenase (NAD+) activity"/>
    <property type="evidence" value="ECO:0007669"/>
    <property type="project" value="TreeGrafter"/>
</dbReference>
<dbReference type="RefSeq" id="XP_025373987.1">
    <property type="nucleotide sequence ID" value="XM_025522920.1"/>
</dbReference>
<dbReference type="PANTHER" id="PTHR13078:SF56">
    <property type="entry name" value="PEROXISOMAL MULTIFUNCTIONAL ENZYME TYPE 2"/>
    <property type="match status" value="1"/>
</dbReference>
<name>A0A316YC18_9BASI</name>
<evidence type="ECO:0000313" key="4">
    <source>
        <dbReference type="EMBL" id="PWN86789.1"/>
    </source>
</evidence>
<keyword evidence="5" id="KW-1185">Reference proteome</keyword>
<dbReference type="Pfam" id="PF22622">
    <property type="entry name" value="MFE-2_hydrat-2_N"/>
    <property type="match status" value="1"/>
</dbReference>
<gene>
    <name evidence="4" type="ORF">FA10DRAFT_269890</name>
</gene>